<evidence type="ECO:0000256" key="1">
    <source>
        <dbReference type="SAM" id="Phobius"/>
    </source>
</evidence>
<dbReference type="GeneID" id="19202294"/>
<feature type="transmembrane region" description="Helical" evidence="1">
    <location>
        <begin position="15"/>
        <end position="36"/>
    </location>
</feature>
<keyword evidence="1" id="KW-1133">Transmembrane helix</keyword>
<feature type="transmembrane region" description="Helical" evidence="1">
    <location>
        <begin position="48"/>
        <end position="67"/>
    </location>
</feature>
<protein>
    <submittedName>
        <fullName evidence="2">Uncharacterized protein</fullName>
    </submittedName>
</protein>
<organism evidence="2 3">
    <name type="scientific">Coniophora puteana (strain RWD-64-598)</name>
    <name type="common">Brown rot fungus</name>
    <dbReference type="NCBI Taxonomy" id="741705"/>
    <lineage>
        <taxon>Eukaryota</taxon>
        <taxon>Fungi</taxon>
        <taxon>Dikarya</taxon>
        <taxon>Basidiomycota</taxon>
        <taxon>Agaricomycotina</taxon>
        <taxon>Agaricomycetes</taxon>
        <taxon>Agaricomycetidae</taxon>
        <taxon>Boletales</taxon>
        <taxon>Coniophorineae</taxon>
        <taxon>Coniophoraceae</taxon>
        <taxon>Coniophora</taxon>
    </lineage>
</organism>
<feature type="non-terminal residue" evidence="2">
    <location>
        <position position="1"/>
    </location>
</feature>
<sequence>MLLRVYTLYKASRRLMCILTVCFVLEMACVIFALQWGIYSSHGSDYNFLIAILPWAGFEILLLTLILKESLEHRKDTWGATRVRWNPLLKIIVRDSGLFFLGYVG</sequence>
<reference evidence="3" key="1">
    <citation type="journal article" date="2012" name="Science">
        <title>The Paleozoic origin of enzymatic lignin decomposition reconstructed from 31 fungal genomes.</title>
        <authorList>
            <person name="Floudas D."/>
            <person name="Binder M."/>
            <person name="Riley R."/>
            <person name="Barry K."/>
            <person name="Blanchette R.A."/>
            <person name="Henrissat B."/>
            <person name="Martinez A.T."/>
            <person name="Otillar R."/>
            <person name="Spatafora J.W."/>
            <person name="Yadav J.S."/>
            <person name="Aerts A."/>
            <person name="Benoit I."/>
            <person name="Boyd A."/>
            <person name="Carlson A."/>
            <person name="Copeland A."/>
            <person name="Coutinho P.M."/>
            <person name="de Vries R.P."/>
            <person name="Ferreira P."/>
            <person name="Findley K."/>
            <person name="Foster B."/>
            <person name="Gaskell J."/>
            <person name="Glotzer D."/>
            <person name="Gorecki P."/>
            <person name="Heitman J."/>
            <person name="Hesse C."/>
            <person name="Hori C."/>
            <person name="Igarashi K."/>
            <person name="Jurgens J.A."/>
            <person name="Kallen N."/>
            <person name="Kersten P."/>
            <person name="Kohler A."/>
            <person name="Kuees U."/>
            <person name="Kumar T.K.A."/>
            <person name="Kuo A."/>
            <person name="LaButti K."/>
            <person name="Larrondo L.F."/>
            <person name="Lindquist E."/>
            <person name="Ling A."/>
            <person name="Lombard V."/>
            <person name="Lucas S."/>
            <person name="Lundell T."/>
            <person name="Martin R."/>
            <person name="McLaughlin D.J."/>
            <person name="Morgenstern I."/>
            <person name="Morin E."/>
            <person name="Murat C."/>
            <person name="Nagy L.G."/>
            <person name="Nolan M."/>
            <person name="Ohm R.A."/>
            <person name="Patyshakuliyeva A."/>
            <person name="Rokas A."/>
            <person name="Ruiz-Duenas F.J."/>
            <person name="Sabat G."/>
            <person name="Salamov A."/>
            <person name="Samejima M."/>
            <person name="Schmutz J."/>
            <person name="Slot J.C."/>
            <person name="St John F."/>
            <person name="Stenlid J."/>
            <person name="Sun H."/>
            <person name="Sun S."/>
            <person name="Syed K."/>
            <person name="Tsang A."/>
            <person name="Wiebenga A."/>
            <person name="Young D."/>
            <person name="Pisabarro A."/>
            <person name="Eastwood D.C."/>
            <person name="Martin F."/>
            <person name="Cullen D."/>
            <person name="Grigoriev I.V."/>
            <person name="Hibbett D.S."/>
        </authorList>
    </citation>
    <scope>NUCLEOTIDE SEQUENCE [LARGE SCALE GENOMIC DNA]</scope>
    <source>
        <strain evidence="3">RWD-64-598 SS2</strain>
    </source>
</reference>
<comment type="caution">
    <text evidence="2">The sequence shown here is derived from an EMBL/GenBank/DDBJ whole genome shotgun (WGS) entry which is preliminary data.</text>
</comment>
<accession>A0A5M3M978</accession>
<name>A0A5M3M978_CONPW</name>
<evidence type="ECO:0000313" key="2">
    <source>
        <dbReference type="EMBL" id="EIW75637.1"/>
    </source>
</evidence>
<dbReference type="KEGG" id="cput:CONPUDRAFT_147203"/>
<dbReference type="RefSeq" id="XP_007774334.1">
    <property type="nucleotide sequence ID" value="XM_007776144.1"/>
</dbReference>
<dbReference type="Proteomes" id="UP000053558">
    <property type="component" value="Unassembled WGS sequence"/>
</dbReference>
<dbReference type="AlphaFoldDB" id="A0A5M3M978"/>
<proteinExistence type="predicted"/>
<evidence type="ECO:0000313" key="3">
    <source>
        <dbReference type="Proteomes" id="UP000053558"/>
    </source>
</evidence>
<keyword evidence="1" id="KW-0472">Membrane</keyword>
<gene>
    <name evidence="2" type="ORF">CONPUDRAFT_147203</name>
</gene>
<keyword evidence="3" id="KW-1185">Reference proteome</keyword>
<keyword evidence="1" id="KW-0812">Transmembrane</keyword>
<dbReference type="EMBL" id="JH711588">
    <property type="protein sequence ID" value="EIW75637.1"/>
    <property type="molecule type" value="Genomic_DNA"/>
</dbReference>